<evidence type="ECO:0000259" key="2">
    <source>
        <dbReference type="PROSITE" id="PS00028"/>
    </source>
</evidence>
<dbReference type="Proteomes" id="UP001161247">
    <property type="component" value="Chromosome 6"/>
</dbReference>
<feature type="region of interest" description="Disordered" evidence="1">
    <location>
        <begin position="38"/>
        <end position="116"/>
    </location>
</feature>
<organism evidence="3 4">
    <name type="scientific">Oldenlandia corymbosa var. corymbosa</name>
    <dbReference type="NCBI Taxonomy" id="529605"/>
    <lineage>
        <taxon>Eukaryota</taxon>
        <taxon>Viridiplantae</taxon>
        <taxon>Streptophyta</taxon>
        <taxon>Embryophyta</taxon>
        <taxon>Tracheophyta</taxon>
        <taxon>Spermatophyta</taxon>
        <taxon>Magnoliopsida</taxon>
        <taxon>eudicotyledons</taxon>
        <taxon>Gunneridae</taxon>
        <taxon>Pentapetalae</taxon>
        <taxon>asterids</taxon>
        <taxon>lamiids</taxon>
        <taxon>Gentianales</taxon>
        <taxon>Rubiaceae</taxon>
        <taxon>Rubioideae</taxon>
        <taxon>Spermacoceae</taxon>
        <taxon>Hedyotis-Oldenlandia complex</taxon>
        <taxon>Oldenlandia</taxon>
    </lineage>
</organism>
<dbReference type="InterPro" id="IPR013087">
    <property type="entry name" value="Znf_C2H2_type"/>
</dbReference>
<accession>A0AAV1DRM7</accession>
<dbReference type="EMBL" id="OX459123">
    <property type="protein sequence ID" value="CAI9110502.1"/>
    <property type="molecule type" value="Genomic_DNA"/>
</dbReference>
<feature type="region of interest" description="Disordered" evidence="1">
    <location>
        <begin position="1"/>
        <end position="25"/>
    </location>
</feature>
<feature type="compositionally biased region" description="Acidic residues" evidence="1">
    <location>
        <begin position="80"/>
        <end position="95"/>
    </location>
</feature>
<evidence type="ECO:0000256" key="1">
    <source>
        <dbReference type="SAM" id="MobiDB-lite"/>
    </source>
</evidence>
<dbReference type="PROSITE" id="PS00028">
    <property type="entry name" value="ZINC_FINGER_C2H2_1"/>
    <property type="match status" value="1"/>
</dbReference>
<protein>
    <submittedName>
        <fullName evidence="3">OLC1v1010547C1</fullName>
    </submittedName>
</protein>
<proteinExistence type="predicted"/>
<evidence type="ECO:0000313" key="3">
    <source>
        <dbReference type="EMBL" id="CAI9110502.1"/>
    </source>
</evidence>
<feature type="domain" description="C2H2-type" evidence="2">
    <location>
        <begin position="121"/>
        <end position="144"/>
    </location>
</feature>
<evidence type="ECO:0000313" key="4">
    <source>
        <dbReference type="Proteomes" id="UP001161247"/>
    </source>
</evidence>
<sequence>MEKNNTTPASPIVTEVPVNGPQKGEEIPIDVVVAPVVTEKQPSVDGEDAEGGPIKGEPSVVVRPYQARGGLNLNERPPPSDDDEMQEAAEGDQGGDSDATLSDMSLDSSEEEPPNVTLIRCTRQGCGQYCLTQRDYIEHVRRSHTRLRHRAEPFSILDLNVFPPEYIPGWI</sequence>
<dbReference type="AlphaFoldDB" id="A0AAV1DRM7"/>
<gene>
    <name evidence="3" type="ORF">OLC1_LOCUS18141</name>
</gene>
<reference evidence="3" key="1">
    <citation type="submission" date="2023-03" db="EMBL/GenBank/DDBJ databases">
        <authorList>
            <person name="Julca I."/>
        </authorList>
    </citation>
    <scope>NUCLEOTIDE SEQUENCE</scope>
</reference>
<keyword evidence="4" id="KW-1185">Reference proteome</keyword>
<name>A0AAV1DRM7_OLDCO</name>